<feature type="transmembrane region" description="Helical" evidence="6">
    <location>
        <begin position="428"/>
        <end position="455"/>
    </location>
</feature>
<reference evidence="8" key="1">
    <citation type="journal article" date="2020" name="Stud. Mycol.">
        <title>101 Dothideomycetes genomes: a test case for predicting lifestyles and emergence of pathogens.</title>
        <authorList>
            <person name="Haridas S."/>
            <person name="Albert R."/>
            <person name="Binder M."/>
            <person name="Bloem J."/>
            <person name="Labutti K."/>
            <person name="Salamov A."/>
            <person name="Andreopoulos B."/>
            <person name="Baker S."/>
            <person name="Barry K."/>
            <person name="Bills G."/>
            <person name="Bluhm B."/>
            <person name="Cannon C."/>
            <person name="Castanera R."/>
            <person name="Culley D."/>
            <person name="Daum C."/>
            <person name="Ezra D."/>
            <person name="Gonzalez J."/>
            <person name="Henrissat B."/>
            <person name="Kuo A."/>
            <person name="Liang C."/>
            <person name="Lipzen A."/>
            <person name="Lutzoni F."/>
            <person name="Magnuson J."/>
            <person name="Mondo S."/>
            <person name="Nolan M."/>
            <person name="Ohm R."/>
            <person name="Pangilinan J."/>
            <person name="Park H.-J."/>
            <person name="Ramirez L."/>
            <person name="Alfaro M."/>
            <person name="Sun H."/>
            <person name="Tritt A."/>
            <person name="Yoshinaga Y."/>
            <person name="Zwiers L.-H."/>
            <person name="Turgeon B."/>
            <person name="Goodwin S."/>
            <person name="Spatafora J."/>
            <person name="Crous P."/>
            <person name="Grigoriev I."/>
        </authorList>
    </citation>
    <scope>NUCLEOTIDE SEQUENCE</scope>
    <source>
        <strain evidence="8">CBS 627.86</strain>
    </source>
</reference>
<dbReference type="Pfam" id="PF07690">
    <property type="entry name" value="MFS_1"/>
    <property type="match status" value="1"/>
</dbReference>
<evidence type="ECO:0000259" key="7">
    <source>
        <dbReference type="PROSITE" id="PS50850"/>
    </source>
</evidence>
<evidence type="ECO:0000256" key="5">
    <source>
        <dbReference type="ARBA" id="ARBA00023136"/>
    </source>
</evidence>
<protein>
    <submittedName>
        <fullName evidence="8">Phthalate transporter</fullName>
    </submittedName>
</protein>
<feature type="transmembrane region" description="Helical" evidence="6">
    <location>
        <begin position="136"/>
        <end position="157"/>
    </location>
</feature>
<dbReference type="EMBL" id="ML977333">
    <property type="protein sequence ID" value="KAF2111845.1"/>
    <property type="molecule type" value="Genomic_DNA"/>
</dbReference>
<evidence type="ECO:0000256" key="3">
    <source>
        <dbReference type="ARBA" id="ARBA00022692"/>
    </source>
</evidence>
<feature type="transmembrane region" description="Helical" evidence="6">
    <location>
        <begin position="367"/>
        <end position="387"/>
    </location>
</feature>
<keyword evidence="9" id="KW-1185">Reference proteome</keyword>
<evidence type="ECO:0000313" key="8">
    <source>
        <dbReference type="EMBL" id="KAF2111845.1"/>
    </source>
</evidence>
<dbReference type="PANTHER" id="PTHR43791">
    <property type="entry name" value="PERMEASE-RELATED"/>
    <property type="match status" value="1"/>
</dbReference>
<feature type="transmembrane region" description="Helical" evidence="6">
    <location>
        <begin position="72"/>
        <end position="91"/>
    </location>
</feature>
<accession>A0A6A5YXF8</accession>
<feature type="transmembrane region" description="Helical" evidence="6">
    <location>
        <begin position="169"/>
        <end position="187"/>
    </location>
</feature>
<dbReference type="Gene3D" id="1.20.1250.20">
    <property type="entry name" value="MFS general substrate transporter like domains"/>
    <property type="match status" value="2"/>
</dbReference>
<evidence type="ECO:0000313" key="9">
    <source>
        <dbReference type="Proteomes" id="UP000799770"/>
    </source>
</evidence>
<dbReference type="PROSITE" id="PS50850">
    <property type="entry name" value="MFS"/>
    <property type="match status" value="1"/>
</dbReference>
<feature type="transmembrane region" description="Helical" evidence="6">
    <location>
        <begin position="315"/>
        <end position="333"/>
    </location>
</feature>
<feature type="transmembrane region" description="Helical" evidence="6">
    <location>
        <begin position="399"/>
        <end position="422"/>
    </location>
</feature>
<evidence type="ECO:0000256" key="1">
    <source>
        <dbReference type="ARBA" id="ARBA00004141"/>
    </source>
</evidence>
<gene>
    <name evidence="8" type="ORF">BDV96DRAFT_498974</name>
</gene>
<keyword evidence="3 6" id="KW-0812">Transmembrane</keyword>
<dbReference type="PANTHER" id="PTHR43791:SF47">
    <property type="entry name" value="MAJOR FACILITATOR SUPERFAMILY (MFS) PROFILE DOMAIN-CONTAINING PROTEIN-RELATED"/>
    <property type="match status" value="1"/>
</dbReference>
<comment type="subcellular location">
    <subcellularLocation>
        <location evidence="1">Membrane</location>
        <topology evidence="1">Multi-pass membrane protein</topology>
    </subcellularLocation>
</comment>
<feature type="transmembrane region" description="Helical" evidence="6">
    <location>
        <begin position="199"/>
        <end position="221"/>
    </location>
</feature>
<proteinExistence type="predicted"/>
<evidence type="ECO:0000256" key="4">
    <source>
        <dbReference type="ARBA" id="ARBA00022989"/>
    </source>
</evidence>
<name>A0A6A5YXF8_9PLEO</name>
<dbReference type="SUPFAM" id="SSF103473">
    <property type="entry name" value="MFS general substrate transporter"/>
    <property type="match status" value="1"/>
</dbReference>
<feature type="transmembrane region" description="Helical" evidence="6">
    <location>
        <begin position="275"/>
        <end position="295"/>
    </location>
</feature>
<keyword evidence="5 6" id="KW-0472">Membrane</keyword>
<sequence>MEKIDAAPNVLPSKENTEMQLDISSKDTQRILRTVDYRVVPMLGLMLGVALMDRSNVANAAIAGMREDLDMWVGYRYALMTSCFFITYVLCQAPMTWLTRAAGPRIVLPGVVFAWGILIIAFGFAKSWTTLVGLRLVLGILEAGFFGGGVYLLQTWFTRHELSKRFTTYYFIGSVVSAFSGILSYAFMQMDGLSGVKGWEWIFIMEGIVTVVIAVSGYYCLPRFPDQELKRPSFRYLKGEELQYVVDRLAADRDDYQAEAFSWALYLAPARRPEIWAFGLMQFCTCTASYAYIFYLPIILRDSLKFSLAASQCLVAPPYAAAGFLMAGCAWYADKYRVRAPVLIFNCCIAMIGLPMVGFASNPWVRYVGVFLAVSAINSNIPMLMAYQASNIRGQWQRAFCSSTMTGLGALGGISGSLVYRTQDAPEYIPGCIAVMVCVGAVLLGSTVVFFYLRWCNKQADEGRRVINGSSEFRYTP</sequence>
<dbReference type="InterPro" id="IPR020846">
    <property type="entry name" value="MFS_dom"/>
</dbReference>
<dbReference type="Proteomes" id="UP000799770">
    <property type="component" value="Unassembled WGS sequence"/>
</dbReference>
<keyword evidence="2" id="KW-0813">Transport</keyword>
<evidence type="ECO:0000256" key="2">
    <source>
        <dbReference type="ARBA" id="ARBA00022448"/>
    </source>
</evidence>
<feature type="transmembrane region" description="Helical" evidence="6">
    <location>
        <begin position="103"/>
        <end position="124"/>
    </location>
</feature>
<dbReference type="OrthoDB" id="3639251at2759"/>
<feature type="transmembrane region" description="Helical" evidence="6">
    <location>
        <begin position="35"/>
        <end position="52"/>
    </location>
</feature>
<dbReference type="GO" id="GO:0022857">
    <property type="term" value="F:transmembrane transporter activity"/>
    <property type="evidence" value="ECO:0007669"/>
    <property type="project" value="InterPro"/>
</dbReference>
<dbReference type="InterPro" id="IPR011701">
    <property type="entry name" value="MFS"/>
</dbReference>
<evidence type="ECO:0000256" key="6">
    <source>
        <dbReference type="SAM" id="Phobius"/>
    </source>
</evidence>
<feature type="transmembrane region" description="Helical" evidence="6">
    <location>
        <begin position="340"/>
        <end position="361"/>
    </location>
</feature>
<dbReference type="InterPro" id="IPR036259">
    <property type="entry name" value="MFS_trans_sf"/>
</dbReference>
<feature type="domain" description="Major facilitator superfamily (MFS) profile" evidence="7">
    <location>
        <begin position="39"/>
        <end position="457"/>
    </location>
</feature>
<dbReference type="GO" id="GO:0016020">
    <property type="term" value="C:membrane"/>
    <property type="evidence" value="ECO:0007669"/>
    <property type="project" value="UniProtKB-SubCell"/>
</dbReference>
<keyword evidence="4 6" id="KW-1133">Transmembrane helix</keyword>
<dbReference type="AlphaFoldDB" id="A0A6A5YXF8"/>
<organism evidence="8 9">
    <name type="scientific">Lophiotrema nucula</name>
    <dbReference type="NCBI Taxonomy" id="690887"/>
    <lineage>
        <taxon>Eukaryota</taxon>
        <taxon>Fungi</taxon>
        <taxon>Dikarya</taxon>
        <taxon>Ascomycota</taxon>
        <taxon>Pezizomycotina</taxon>
        <taxon>Dothideomycetes</taxon>
        <taxon>Pleosporomycetidae</taxon>
        <taxon>Pleosporales</taxon>
        <taxon>Lophiotremataceae</taxon>
        <taxon>Lophiotrema</taxon>
    </lineage>
</organism>